<comment type="function">
    <text evidence="12">Catalyzes the reduction of glutathione disulfide (GSSG) to reduced glutathione (GSH).</text>
</comment>
<feature type="domain" description="Pyridine nucleotide-disulphide oxidoreductase dimerisation" evidence="13">
    <location>
        <begin position="339"/>
        <end position="449"/>
    </location>
</feature>
<keyword evidence="4 11" id="KW-0285">Flavoprotein</keyword>
<dbReference type="EC" id="1.8.1.7" evidence="12"/>
<keyword evidence="8" id="KW-1015">Disulfide bond</keyword>
<comment type="cofactor">
    <cofactor evidence="1 12">
        <name>FAD</name>
        <dbReference type="ChEBI" id="CHEBI:57692"/>
    </cofactor>
</comment>
<keyword evidence="9 11" id="KW-0676">Redox-active center</keyword>
<comment type="similarity">
    <text evidence="2 11">Belongs to the class-I pyridine nucleotide-disulfide oxidoreductase family.</text>
</comment>
<keyword evidence="5 11" id="KW-0274">FAD</keyword>
<evidence type="ECO:0000313" key="15">
    <source>
        <dbReference type="EMBL" id="MFE4106271.1"/>
    </source>
</evidence>
<dbReference type="GO" id="GO:0004362">
    <property type="term" value="F:glutathione-disulfide reductase (NADPH) activity"/>
    <property type="evidence" value="ECO:0007669"/>
    <property type="project" value="UniProtKB-EC"/>
</dbReference>
<sequence length="450" mass="48880">MSYDFDLFVIGGGSGGIATARRAAQYGAKVGIAENDRLGGTCVNRGCVPKKLMVYASHFPAHYEEAVGYGWSPVESQFDWTKMITVVNNEVTRLNGIYERMLVNSNVQLFRAYARFLDAHTLEVGEQKITADKILIAVGGVPVRPNIPGLEHAIVSDDIFHLPQQPKHAVILGAGYIGCEFACILKGLGSEVTQVFRGSKILRGFDDDLRTEIQEGMHKHGINICHDSKIVSVEKKAEGVVVNIENAEGESRVFADVLCLAALGRKPNLDSLGIENTGVEVNAGAIAVDEYSRTAEAHIFAVGDCTDRINLTPVAINEGRAFADTEFGGQSRKMSYENVPTAVFTTPEAGTVGLTEAEAVEQYGEEGIHIYRSRFRPMYYTIPNKDERTLMKLIVHKESDRVLGAHMVGDAAAEIIQGVAIAVKMGATKANFDATVGIHPSSAEEFVTMR</sequence>
<dbReference type="NCBIfam" id="NF004776">
    <property type="entry name" value="PRK06116.1"/>
    <property type="match status" value="1"/>
</dbReference>
<dbReference type="InterPro" id="IPR004099">
    <property type="entry name" value="Pyr_nucl-diS_OxRdtase_dimer"/>
</dbReference>
<comment type="caution">
    <text evidence="15">The sequence shown here is derived from an EMBL/GenBank/DDBJ whole genome shotgun (WGS) entry which is preliminary data.</text>
</comment>
<evidence type="ECO:0000256" key="10">
    <source>
        <dbReference type="ARBA" id="ARBA00049142"/>
    </source>
</evidence>
<evidence type="ECO:0000256" key="5">
    <source>
        <dbReference type="ARBA" id="ARBA00022827"/>
    </source>
</evidence>
<proteinExistence type="inferred from homology"/>
<evidence type="ECO:0000256" key="3">
    <source>
        <dbReference type="ARBA" id="ARBA00011738"/>
    </source>
</evidence>
<evidence type="ECO:0000313" key="16">
    <source>
        <dbReference type="Proteomes" id="UP001600165"/>
    </source>
</evidence>
<reference evidence="15 16" key="1">
    <citation type="submission" date="2024-10" db="EMBL/GenBank/DDBJ databases">
        <authorList>
            <person name="Ratan Roy A."/>
            <person name="Morales Sandoval P.H."/>
            <person name="De Los Santos Villalobos S."/>
            <person name="Chakraborty S."/>
            <person name="Mukherjee J."/>
        </authorList>
    </citation>
    <scope>NUCLEOTIDE SEQUENCE [LARGE SCALE GENOMIC DNA]</scope>
    <source>
        <strain evidence="15 16">S1</strain>
    </source>
</reference>
<dbReference type="PANTHER" id="PTHR42737">
    <property type="entry name" value="GLUTATHIONE REDUCTASE"/>
    <property type="match status" value="1"/>
</dbReference>
<dbReference type="PRINTS" id="PR00368">
    <property type="entry name" value="FADPNR"/>
</dbReference>
<organism evidence="15 16">
    <name type="scientific">Almyronema epifaneia S1</name>
    <dbReference type="NCBI Taxonomy" id="2991925"/>
    <lineage>
        <taxon>Bacteria</taxon>
        <taxon>Bacillati</taxon>
        <taxon>Cyanobacteriota</taxon>
        <taxon>Cyanophyceae</taxon>
        <taxon>Nodosilineales</taxon>
        <taxon>Nodosilineaceae</taxon>
        <taxon>Almyronema</taxon>
        <taxon>Almyronema epifaneia</taxon>
    </lineage>
</organism>
<evidence type="ECO:0000256" key="2">
    <source>
        <dbReference type="ARBA" id="ARBA00007532"/>
    </source>
</evidence>
<evidence type="ECO:0000256" key="11">
    <source>
        <dbReference type="RuleBase" id="RU003691"/>
    </source>
</evidence>
<dbReference type="InterPro" id="IPR046952">
    <property type="entry name" value="GSHR/TRXR-like"/>
</dbReference>
<dbReference type="NCBIfam" id="TIGR01424">
    <property type="entry name" value="gluta_reduc_2"/>
    <property type="match status" value="1"/>
</dbReference>
<keyword evidence="7 11" id="KW-0560">Oxidoreductase</keyword>
<protein>
    <recommendedName>
        <fullName evidence="12">Glutathione reductase</fullName>
        <shortName evidence="12">GRase</shortName>
        <ecNumber evidence="12">1.8.1.7</ecNumber>
    </recommendedName>
</protein>
<dbReference type="InterPro" id="IPR001100">
    <property type="entry name" value="Pyr_nuc-diS_OxRdtase"/>
</dbReference>
<name>A0ABW6IDN1_9CYAN</name>
<dbReference type="RefSeq" id="WP_377963867.1">
    <property type="nucleotide sequence ID" value="NZ_JBHZOL010000060.1"/>
</dbReference>
<keyword evidence="6 12" id="KW-0521">NADP</keyword>
<dbReference type="InterPro" id="IPR036188">
    <property type="entry name" value="FAD/NAD-bd_sf"/>
</dbReference>
<evidence type="ECO:0000256" key="9">
    <source>
        <dbReference type="ARBA" id="ARBA00023284"/>
    </source>
</evidence>
<evidence type="ECO:0000259" key="13">
    <source>
        <dbReference type="Pfam" id="PF02852"/>
    </source>
</evidence>
<dbReference type="InterPro" id="IPR006324">
    <property type="entry name" value="GSHR"/>
</dbReference>
<comment type="catalytic activity">
    <reaction evidence="10 12">
        <text>2 glutathione + NADP(+) = glutathione disulfide + NADPH + H(+)</text>
        <dbReference type="Rhea" id="RHEA:11740"/>
        <dbReference type="ChEBI" id="CHEBI:15378"/>
        <dbReference type="ChEBI" id="CHEBI:57783"/>
        <dbReference type="ChEBI" id="CHEBI:57925"/>
        <dbReference type="ChEBI" id="CHEBI:58297"/>
        <dbReference type="ChEBI" id="CHEBI:58349"/>
        <dbReference type="EC" id="1.8.1.7"/>
    </reaction>
</comment>
<feature type="domain" description="FAD/NAD(P)-binding" evidence="14">
    <location>
        <begin position="5"/>
        <end position="319"/>
    </location>
</feature>
<dbReference type="Gene3D" id="3.50.50.60">
    <property type="entry name" value="FAD/NAD(P)-binding domain"/>
    <property type="match status" value="2"/>
</dbReference>
<evidence type="ECO:0000256" key="12">
    <source>
        <dbReference type="RuleBase" id="RU365040"/>
    </source>
</evidence>
<dbReference type="InterPro" id="IPR012999">
    <property type="entry name" value="Pyr_OxRdtase_I_AS"/>
</dbReference>
<dbReference type="Pfam" id="PF02852">
    <property type="entry name" value="Pyr_redox_dim"/>
    <property type="match status" value="1"/>
</dbReference>
<accession>A0ABW6IDN1</accession>
<dbReference type="PROSITE" id="PS00076">
    <property type="entry name" value="PYRIDINE_REDOX_1"/>
    <property type="match status" value="1"/>
</dbReference>
<evidence type="ECO:0000256" key="7">
    <source>
        <dbReference type="ARBA" id="ARBA00023002"/>
    </source>
</evidence>
<dbReference type="EMBL" id="JBHZOL010000060">
    <property type="protein sequence ID" value="MFE4106271.1"/>
    <property type="molecule type" value="Genomic_DNA"/>
</dbReference>
<comment type="subunit">
    <text evidence="3">Homodimer.</text>
</comment>
<dbReference type="InterPro" id="IPR016156">
    <property type="entry name" value="FAD/NAD-linked_Rdtase_dimer_sf"/>
</dbReference>
<evidence type="ECO:0000256" key="6">
    <source>
        <dbReference type="ARBA" id="ARBA00022857"/>
    </source>
</evidence>
<keyword evidence="16" id="KW-1185">Reference proteome</keyword>
<dbReference type="PANTHER" id="PTHR42737:SF2">
    <property type="entry name" value="GLUTATHIONE REDUCTASE"/>
    <property type="match status" value="1"/>
</dbReference>
<dbReference type="SUPFAM" id="SSF55424">
    <property type="entry name" value="FAD/NAD-linked reductases, dimerisation (C-terminal) domain"/>
    <property type="match status" value="1"/>
</dbReference>
<dbReference type="Gene3D" id="3.30.390.30">
    <property type="match status" value="1"/>
</dbReference>
<dbReference type="SUPFAM" id="SSF51905">
    <property type="entry name" value="FAD/NAD(P)-binding domain"/>
    <property type="match status" value="1"/>
</dbReference>
<dbReference type="Pfam" id="PF07992">
    <property type="entry name" value="Pyr_redox_2"/>
    <property type="match status" value="1"/>
</dbReference>
<evidence type="ECO:0000259" key="14">
    <source>
        <dbReference type="Pfam" id="PF07992"/>
    </source>
</evidence>
<gene>
    <name evidence="15" type="primary">gor</name>
    <name evidence="15" type="ORF">ACFVKH_08290</name>
</gene>
<dbReference type="PIRSF" id="PIRSF000350">
    <property type="entry name" value="Mercury_reductase_MerA"/>
    <property type="match status" value="1"/>
</dbReference>
<evidence type="ECO:0000256" key="8">
    <source>
        <dbReference type="ARBA" id="ARBA00023157"/>
    </source>
</evidence>
<dbReference type="InterPro" id="IPR023753">
    <property type="entry name" value="FAD/NAD-binding_dom"/>
</dbReference>
<dbReference type="Proteomes" id="UP001600165">
    <property type="component" value="Unassembled WGS sequence"/>
</dbReference>
<evidence type="ECO:0000256" key="1">
    <source>
        <dbReference type="ARBA" id="ARBA00001974"/>
    </source>
</evidence>
<dbReference type="PRINTS" id="PR00411">
    <property type="entry name" value="PNDRDTASEI"/>
</dbReference>
<evidence type="ECO:0000256" key="4">
    <source>
        <dbReference type="ARBA" id="ARBA00022630"/>
    </source>
</evidence>